<dbReference type="RefSeq" id="WP_238273225.1">
    <property type="nucleotide sequence ID" value="NZ_BPQG01000108.1"/>
</dbReference>
<dbReference type="EMBL" id="BPQG01000108">
    <property type="protein sequence ID" value="GJD47016.1"/>
    <property type="molecule type" value="Genomic_DNA"/>
</dbReference>
<protein>
    <submittedName>
        <fullName evidence="1">Uncharacterized protein</fullName>
    </submittedName>
</protein>
<keyword evidence="2" id="KW-1185">Reference proteome</keyword>
<organism evidence="1 2">
    <name type="scientific">Methylobacterium cerastii</name>
    <dbReference type="NCBI Taxonomy" id="932741"/>
    <lineage>
        <taxon>Bacteria</taxon>
        <taxon>Pseudomonadati</taxon>
        <taxon>Pseudomonadota</taxon>
        <taxon>Alphaproteobacteria</taxon>
        <taxon>Hyphomicrobiales</taxon>
        <taxon>Methylobacteriaceae</taxon>
        <taxon>Methylobacterium</taxon>
    </lineage>
</organism>
<dbReference type="Proteomes" id="UP001055117">
    <property type="component" value="Unassembled WGS sequence"/>
</dbReference>
<sequence length="204" mass="22647">MTDDEQTDDWAPSIEQANGSFYDAYKQQLTNLIDSIEDAGSKALQNSSLSEADRWELEHGVRILHDDKSDLLKLLSKIIDETNPSFFQECTVASIMTVLSGVFMTSKYVRLTDSAVQETLKAQARIARGGRERQLSKDKIGRIEMVKRHAVAAGADLRFPYKAADAIRDAVNAERTLAGKPEVTLRTVQNWINEAALGISSEKS</sequence>
<reference evidence="1 2" key="1">
    <citation type="journal article" date="2021" name="Front. Microbiol.">
        <title>Comprehensive Comparative Genomics and Phenotyping of Methylobacterium Species.</title>
        <authorList>
            <person name="Alessa O."/>
            <person name="Ogura Y."/>
            <person name="Fujitani Y."/>
            <person name="Takami H."/>
            <person name="Hayashi T."/>
            <person name="Sahin N."/>
            <person name="Tani A."/>
        </authorList>
    </citation>
    <scope>NUCLEOTIDE SEQUENCE [LARGE SCALE GENOMIC DNA]</scope>
    <source>
        <strain evidence="1 2">DSM 23679</strain>
    </source>
</reference>
<comment type="caution">
    <text evidence="1">The sequence shown here is derived from an EMBL/GenBank/DDBJ whole genome shotgun (WGS) entry which is preliminary data.</text>
</comment>
<evidence type="ECO:0000313" key="1">
    <source>
        <dbReference type="EMBL" id="GJD47016.1"/>
    </source>
</evidence>
<evidence type="ECO:0000313" key="2">
    <source>
        <dbReference type="Proteomes" id="UP001055117"/>
    </source>
</evidence>
<name>A0ABQ4QQM6_9HYPH</name>
<proteinExistence type="predicted"/>
<gene>
    <name evidence="1" type="ORF">AFCDBAGC_4901</name>
</gene>
<accession>A0ABQ4QQM6</accession>